<keyword evidence="7" id="KW-0503">Monooxygenase</keyword>
<dbReference type="VEuPathDB" id="FungiDB:P168DRAFT_306099"/>
<accession>A0A2I1CZ37</accession>
<reference evidence="10" key="1">
    <citation type="submission" date="2016-12" db="EMBL/GenBank/DDBJ databases">
        <title>The genomes of Aspergillus section Nigri reveals drivers in fungal speciation.</title>
        <authorList>
            <consortium name="DOE Joint Genome Institute"/>
            <person name="Vesth T.C."/>
            <person name="Nybo J."/>
            <person name="Theobald S."/>
            <person name="Brandl J."/>
            <person name="Frisvad J.C."/>
            <person name="Nielsen K.F."/>
            <person name="Lyhne E.K."/>
            <person name="Kogle M.E."/>
            <person name="Kuo A."/>
            <person name="Riley R."/>
            <person name="Clum A."/>
            <person name="Nolan M."/>
            <person name="Lipzen A."/>
            <person name="Salamov A."/>
            <person name="Henrissat B."/>
            <person name="Wiebenga A."/>
            <person name="De vries R.P."/>
            <person name="Grigoriev I.V."/>
            <person name="Mortensen U.H."/>
            <person name="Andersen M.R."/>
            <person name="Baker S.E."/>
        </authorList>
    </citation>
    <scope>NUCLEOTIDE SEQUENCE</scope>
    <source>
        <strain evidence="10">IBT 28561</strain>
    </source>
</reference>
<evidence type="ECO:0000256" key="4">
    <source>
        <dbReference type="ARBA" id="ARBA00022723"/>
    </source>
</evidence>
<evidence type="ECO:0000259" key="9">
    <source>
        <dbReference type="PROSITE" id="PS51186"/>
    </source>
</evidence>
<dbReference type="SUPFAM" id="SSF48264">
    <property type="entry name" value="Cytochrome P450"/>
    <property type="match status" value="1"/>
</dbReference>
<dbReference type="InterPro" id="IPR036396">
    <property type="entry name" value="Cyt_P450_sf"/>
</dbReference>
<dbReference type="Pfam" id="PF00583">
    <property type="entry name" value="Acetyltransf_1"/>
    <property type="match status" value="1"/>
</dbReference>
<dbReference type="GO" id="GO:0016705">
    <property type="term" value="F:oxidoreductase activity, acting on paired donors, with incorporation or reduction of molecular oxygen"/>
    <property type="evidence" value="ECO:0007669"/>
    <property type="project" value="InterPro"/>
</dbReference>
<dbReference type="CDD" id="cd04301">
    <property type="entry name" value="NAT_SF"/>
    <property type="match status" value="1"/>
</dbReference>
<dbReference type="PROSITE" id="PS51186">
    <property type="entry name" value="GNAT"/>
    <property type="match status" value="1"/>
</dbReference>
<evidence type="ECO:0000313" key="11">
    <source>
        <dbReference type="Proteomes" id="UP000234254"/>
    </source>
</evidence>
<dbReference type="GO" id="GO:0005506">
    <property type="term" value="F:iron ion binding"/>
    <property type="evidence" value="ECO:0007669"/>
    <property type="project" value="InterPro"/>
</dbReference>
<organism evidence="10 11">
    <name type="scientific">Aspergillus campestris (strain IBT 28561)</name>
    <dbReference type="NCBI Taxonomy" id="1392248"/>
    <lineage>
        <taxon>Eukaryota</taxon>
        <taxon>Fungi</taxon>
        <taxon>Dikarya</taxon>
        <taxon>Ascomycota</taxon>
        <taxon>Pezizomycotina</taxon>
        <taxon>Eurotiomycetes</taxon>
        <taxon>Eurotiomycetidae</taxon>
        <taxon>Eurotiales</taxon>
        <taxon>Aspergillaceae</taxon>
        <taxon>Aspergillus</taxon>
        <taxon>Aspergillus subgen. Circumdati</taxon>
    </lineage>
</organism>
<dbReference type="GO" id="GO:0016747">
    <property type="term" value="F:acyltransferase activity, transferring groups other than amino-acyl groups"/>
    <property type="evidence" value="ECO:0007669"/>
    <property type="project" value="InterPro"/>
</dbReference>
<dbReference type="Pfam" id="PF00067">
    <property type="entry name" value="p450"/>
    <property type="match status" value="1"/>
</dbReference>
<dbReference type="GO" id="GO:0020037">
    <property type="term" value="F:heme binding"/>
    <property type="evidence" value="ECO:0007669"/>
    <property type="project" value="InterPro"/>
</dbReference>
<evidence type="ECO:0000256" key="1">
    <source>
        <dbReference type="ARBA" id="ARBA00001971"/>
    </source>
</evidence>
<sequence length="626" mass="70420">MLTLSALILLTLACTWLTLRHHRNRRRSPPLPPGPNTLTAHLAGPTNHTAFTKWTHQYGPIVSANIGTRTYIILGTRRAAQDLLDKRGSIYSSRAPSVLLDRYLHKGLAAAFMPYGPEWRLNRRLHASVLNVRAVDMYRGLQDSQSKLLLRSFLHSSDFSSAFHNYTADLMFTLAFGKGQGKGKDDADHRRIEQINEMATFVLQGASTMGVLLELFPFLDVLPRNLIMRWRSQAAAIHEKTKRVYSECCRSALEATDCWNWAREITSTQRKAGAETALLSDSDALSYSVGELYVAGVHTTRMVLEVVVLAALRYADTVRQAQAELDAVVGEERMPDFTDLDADKLPYIRAFVSEALRWKPISPIAVPHAVIQDDEYMGYRIPRGATVIANQYAMNMDEGVWGDPGVFRPGSAWVRKMSNCHLTSIDLNDPSQFTELAHQRRLCGWDYDPATLSTWKQLQTESLKVLFWIVTSSTSASSSSSSTNTTTDTSTNTTTTTDTDTKIYCGHISLEPTPTPKTLSIKTLFIHPTHRRSGTGRRAMQLIEKEASARGAQWLELTALSKRYVYEPEWRGIWETKFGVAPPAFSVQEWYEGMGFVVWKEEPVTEERGVDGEVVFLWEAFMRKGL</sequence>
<dbReference type="SUPFAM" id="SSF55729">
    <property type="entry name" value="Acyl-CoA N-acyltransferases (Nat)"/>
    <property type="match status" value="1"/>
</dbReference>
<dbReference type="OrthoDB" id="1470350at2759"/>
<dbReference type="PRINTS" id="PR00463">
    <property type="entry name" value="EP450I"/>
</dbReference>
<dbReference type="InterPro" id="IPR002401">
    <property type="entry name" value="Cyt_P450_E_grp-I"/>
</dbReference>
<dbReference type="PANTHER" id="PTHR46300">
    <property type="entry name" value="P450, PUTATIVE (EUROFUNG)-RELATED-RELATED"/>
    <property type="match status" value="1"/>
</dbReference>
<comment type="caution">
    <text evidence="10">The sequence shown here is derived from an EMBL/GenBank/DDBJ whole genome shotgun (WGS) entry which is preliminary data.</text>
</comment>
<dbReference type="Gene3D" id="3.40.630.30">
    <property type="match status" value="1"/>
</dbReference>
<keyword evidence="5" id="KW-0560">Oxidoreductase</keyword>
<keyword evidence="3" id="KW-0349">Heme</keyword>
<dbReference type="PANTHER" id="PTHR46300:SF1">
    <property type="entry name" value="P450, PUTATIVE (EUROFUNG)-RELATED"/>
    <property type="match status" value="1"/>
</dbReference>
<comment type="similarity">
    <text evidence="2">Belongs to the cytochrome P450 family.</text>
</comment>
<evidence type="ECO:0000256" key="2">
    <source>
        <dbReference type="ARBA" id="ARBA00010617"/>
    </source>
</evidence>
<evidence type="ECO:0000313" key="10">
    <source>
        <dbReference type="EMBL" id="PKY02885.1"/>
    </source>
</evidence>
<name>A0A2I1CZ37_ASPC2</name>
<evidence type="ECO:0000256" key="7">
    <source>
        <dbReference type="ARBA" id="ARBA00023033"/>
    </source>
</evidence>
<feature type="region of interest" description="Disordered" evidence="8">
    <location>
        <begin position="475"/>
        <end position="497"/>
    </location>
</feature>
<dbReference type="InterPro" id="IPR016181">
    <property type="entry name" value="Acyl_CoA_acyltransferase"/>
</dbReference>
<dbReference type="Gene3D" id="1.10.630.10">
    <property type="entry name" value="Cytochrome P450"/>
    <property type="match status" value="1"/>
</dbReference>
<dbReference type="Proteomes" id="UP000234254">
    <property type="component" value="Unassembled WGS sequence"/>
</dbReference>
<keyword evidence="11" id="KW-1185">Reference proteome</keyword>
<evidence type="ECO:0000256" key="3">
    <source>
        <dbReference type="ARBA" id="ARBA00022617"/>
    </source>
</evidence>
<dbReference type="InterPro" id="IPR001128">
    <property type="entry name" value="Cyt_P450"/>
</dbReference>
<dbReference type="GO" id="GO:0004497">
    <property type="term" value="F:monooxygenase activity"/>
    <property type="evidence" value="ECO:0007669"/>
    <property type="project" value="UniProtKB-KW"/>
</dbReference>
<dbReference type="InterPro" id="IPR000182">
    <property type="entry name" value="GNAT_dom"/>
</dbReference>
<feature type="domain" description="N-acetyltransferase" evidence="9">
    <location>
        <begin position="453"/>
        <end position="605"/>
    </location>
</feature>
<dbReference type="RefSeq" id="XP_024691479.1">
    <property type="nucleotide sequence ID" value="XM_024838991.1"/>
</dbReference>
<keyword evidence="4" id="KW-0479">Metal-binding</keyword>
<keyword evidence="6" id="KW-0408">Iron</keyword>
<gene>
    <name evidence="10" type="ORF">P168DRAFT_306099</name>
</gene>
<proteinExistence type="inferred from homology"/>
<dbReference type="GeneID" id="36546515"/>
<dbReference type="EMBL" id="MSFM01000009">
    <property type="protein sequence ID" value="PKY02885.1"/>
    <property type="molecule type" value="Genomic_DNA"/>
</dbReference>
<comment type="cofactor">
    <cofactor evidence="1">
        <name>heme</name>
        <dbReference type="ChEBI" id="CHEBI:30413"/>
    </cofactor>
</comment>
<evidence type="ECO:0000256" key="8">
    <source>
        <dbReference type="SAM" id="MobiDB-lite"/>
    </source>
</evidence>
<evidence type="ECO:0000256" key="5">
    <source>
        <dbReference type="ARBA" id="ARBA00023002"/>
    </source>
</evidence>
<evidence type="ECO:0000256" key="6">
    <source>
        <dbReference type="ARBA" id="ARBA00023004"/>
    </source>
</evidence>
<dbReference type="InterPro" id="IPR050364">
    <property type="entry name" value="Cytochrome_P450_fung"/>
</dbReference>
<dbReference type="AlphaFoldDB" id="A0A2I1CZ37"/>
<protein>
    <submittedName>
        <fullName evidence="10">Cytochrome P450</fullName>
    </submittedName>
</protein>